<comment type="caution">
    <text evidence="9">Lacks conserved residue(s) required for the propagation of feature annotation.</text>
</comment>
<evidence type="ECO:0000256" key="8">
    <source>
        <dbReference type="ARBA" id="ARBA00023136"/>
    </source>
</evidence>
<evidence type="ECO:0000256" key="6">
    <source>
        <dbReference type="ARBA" id="ARBA00022989"/>
    </source>
</evidence>
<comment type="subcellular location">
    <subcellularLocation>
        <location evidence="1 9">Cell membrane</location>
        <topology evidence="1 9">Multi-pass membrane protein</topology>
    </subcellularLocation>
</comment>
<accession>A0A8J3EA06</accession>
<dbReference type="GO" id="GO:0006605">
    <property type="term" value="P:protein targeting"/>
    <property type="evidence" value="ECO:0007669"/>
    <property type="project" value="UniProtKB-UniRule"/>
</dbReference>
<dbReference type="InterPro" id="IPR048634">
    <property type="entry name" value="SecD_SecF_C"/>
</dbReference>
<dbReference type="Gene3D" id="1.20.1640.10">
    <property type="entry name" value="Multidrug efflux transporter AcrB transmembrane domain"/>
    <property type="match status" value="1"/>
</dbReference>
<comment type="subunit">
    <text evidence="9">Forms a complex with SecF. Part of the essential Sec protein translocation apparatus which comprises SecA, SecYEG and auxiliary proteins SecDF-YajC and YidC.</text>
</comment>
<dbReference type="RefSeq" id="WP_117003874.1">
    <property type="nucleotide sequence ID" value="NZ_BMJS01000049.1"/>
</dbReference>
<dbReference type="InterPro" id="IPR022813">
    <property type="entry name" value="SecD/SecF_arch_bac"/>
</dbReference>
<dbReference type="PANTHER" id="PTHR30081:SF1">
    <property type="entry name" value="PROTEIN TRANSLOCASE SUBUNIT SECD"/>
    <property type="match status" value="1"/>
</dbReference>
<comment type="similarity">
    <text evidence="9">Belongs to the SecD/SecF family. SecD subfamily.</text>
</comment>
<dbReference type="NCBIfam" id="TIGR01129">
    <property type="entry name" value="secD"/>
    <property type="match status" value="1"/>
</dbReference>
<evidence type="ECO:0000259" key="11">
    <source>
        <dbReference type="Pfam" id="PF13721"/>
    </source>
</evidence>
<dbReference type="Pfam" id="PF02355">
    <property type="entry name" value="SecD_SecF_C"/>
    <property type="match status" value="1"/>
</dbReference>
<comment type="function">
    <text evidence="9">Part of the Sec protein translocase complex. Interacts with the SecYEG preprotein conducting channel. SecDF uses the proton motive force (PMF) to complete protein translocation after the ATP-dependent function of SecA.</text>
</comment>
<dbReference type="InterPro" id="IPR054384">
    <property type="entry name" value="SecDF_P1_head"/>
</dbReference>
<dbReference type="Gene3D" id="3.30.70.260">
    <property type="match status" value="1"/>
</dbReference>
<feature type="transmembrane region" description="Helical" evidence="9">
    <location>
        <begin position="579"/>
        <end position="601"/>
    </location>
</feature>
<dbReference type="Gene3D" id="3.30.1360.200">
    <property type="match status" value="1"/>
</dbReference>
<reference evidence="14" key="2">
    <citation type="submission" date="2020-09" db="EMBL/GenBank/DDBJ databases">
        <authorList>
            <person name="Sun Q."/>
            <person name="Zhou Y."/>
        </authorList>
    </citation>
    <scope>NUCLEOTIDE SEQUENCE</scope>
    <source>
        <strain evidence="14">CGMCC 1.15758</strain>
    </source>
</reference>
<dbReference type="Gene3D" id="3.30.70.3400">
    <property type="match status" value="2"/>
</dbReference>
<dbReference type="InterPro" id="IPR001036">
    <property type="entry name" value="Acrflvin-R"/>
</dbReference>
<dbReference type="PANTHER" id="PTHR30081">
    <property type="entry name" value="PROTEIN-EXPORT MEMBRANE PROTEIN SEC"/>
    <property type="match status" value="1"/>
</dbReference>
<feature type="transmembrane region" description="Helical" evidence="9">
    <location>
        <begin position="15"/>
        <end position="33"/>
    </location>
</feature>
<feature type="transmembrane region" description="Helical" evidence="9">
    <location>
        <begin position="607"/>
        <end position="635"/>
    </location>
</feature>
<dbReference type="EMBL" id="BMJS01000049">
    <property type="protein sequence ID" value="GGG07200.1"/>
    <property type="molecule type" value="Genomic_DNA"/>
</dbReference>
<keyword evidence="4 9" id="KW-0812">Transmembrane</keyword>
<organism evidence="14 15">
    <name type="scientific">Cysteiniphilum litorale</name>
    <dbReference type="NCBI Taxonomy" id="2056700"/>
    <lineage>
        <taxon>Bacteria</taxon>
        <taxon>Pseudomonadati</taxon>
        <taxon>Pseudomonadota</taxon>
        <taxon>Gammaproteobacteria</taxon>
        <taxon>Thiotrichales</taxon>
        <taxon>Fastidiosibacteraceae</taxon>
        <taxon>Cysteiniphilum</taxon>
    </lineage>
</organism>
<gene>
    <name evidence="9 14" type="primary">secD</name>
    <name evidence="14" type="ORF">GCM10010995_25920</name>
</gene>
<evidence type="ECO:0000259" key="12">
    <source>
        <dbReference type="Pfam" id="PF21760"/>
    </source>
</evidence>
<dbReference type="InterPro" id="IPR048631">
    <property type="entry name" value="SecD_1st"/>
</dbReference>
<dbReference type="SUPFAM" id="SSF82866">
    <property type="entry name" value="Multidrug efflux transporter AcrB transmembrane domain"/>
    <property type="match status" value="1"/>
</dbReference>
<sequence>MLHPRQKAAVNKYPLWKYITILVIAILSIIYALPNLFGETPSLQISPKDGTVNAALVTQIKDTLNEQKIAYKSLHQESNTVVQVRFADAQDQISARTALQKTIGSDYIVALNMAANTPNWLLALGAEPMNLGLDLRGGMYLVLEADTQSAINARLDNTLESLAQGVKKLGVTPESQLKASQKPEIMKTLPVPATYSSIGYVALTFANKADLDKAIAFIKTDYSKTQNNQLVYSALKDKTLLVTFNAQMLAQIKQEAISQVVTVMRNRINALGVAEASVAASGDSRVIIELPGLQDAARAKQILGGTSTASFYIVTPVTDRLKVEEQGIKVYPLTSNGQTYYYQLNGNSVVSGSAIVNASPGVDHQSGQPIVAVQLSSDAAGHFREVTGKHVGDLMGVMLVNTTYKKEMVDGKEVNKIEKTEKLVNAATIQTVLGANFQITGLDQREANNLALMIRSGALQVPVHIAQEQQIGPTLGKQNIEQGMLSIVVALILVVLFMAIYYHLFGMIANVALILNLVLIVAIMSIIPGATLTLPGIAGIVLNLGMSIDGNVLVFERIREELRNGMPVQSAISAGYERAFGTIVDSNVTTLIVAIILFAIGTGAVKGFAVTLIIGILTSMFTAVTVSRAMTNLIYGSRRNLKKLSIGI</sequence>
<evidence type="ECO:0000256" key="7">
    <source>
        <dbReference type="ARBA" id="ARBA00023010"/>
    </source>
</evidence>
<evidence type="ECO:0000259" key="10">
    <source>
        <dbReference type="Pfam" id="PF02355"/>
    </source>
</evidence>
<dbReference type="HAMAP" id="MF_01463_B">
    <property type="entry name" value="SecD_B"/>
    <property type="match status" value="1"/>
</dbReference>
<evidence type="ECO:0000256" key="1">
    <source>
        <dbReference type="ARBA" id="ARBA00004651"/>
    </source>
</evidence>
<feature type="domain" description="Protein translocase subunit SecDF P1" evidence="12">
    <location>
        <begin position="257"/>
        <end position="314"/>
    </location>
</feature>
<evidence type="ECO:0000256" key="3">
    <source>
        <dbReference type="ARBA" id="ARBA00022475"/>
    </source>
</evidence>
<comment type="caution">
    <text evidence="14">The sequence shown here is derived from an EMBL/GenBank/DDBJ whole genome shotgun (WGS) entry which is preliminary data.</text>
</comment>
<evidence type="ECO:0000256" key="9">
    <source>
        <dbReference type="HAMAP-Rule" id="MF_01463"/>
    </source>
</evidence>
<dbReference type="Pfam" id="PF13721">
    <property type="entry name" value="SecD-TM1"/>
    <property type="match status" value="1"/>
</dbReference>
<dbReference type="OrthoDB" id="9805019at2"/>
<evidence type="ECO:0000256" key="2">
    <source>
        <dbReference type="ARBA" id="ARBA00022448"/>
    </source>
</evidence>
<dbReference type="GO" id="GO:0015450">
    <property type="term" value="F:protein-transporting ATPase activity"/>
    <property type="evidence" value="ECO:0007669"/>
    <property type="project" value="InterPro"/>
</dbReference>
<dbReference type="InterPro" id="IPR027398">
    <property type="entry name" value="SecD-TM"/>
</dbReference>
<dbReference type="PRINTS" id="PR00702">
    <property type="entry name" value="ACRIFLAVINRP"/>
</dbReference>
<keyword evidence="15" id="KW-1185">Reference proteome</keyword>
<dbReference type="GO" id="GO:0065002">
    <property type="term" value="P:intracellular protein transmembrane transport"/>
    <property type="evidence" value="ECO:0007669"/>
    <property type="project" value="UniProtKB-UniRule"/>
</dbReference>
<dbReference type="Pfam" id="PF07549">
    <property type="entry name" value="Sec_GG"/>
    <property type="match status" value="1"/>
</dbReference>
<keyword evidence="7 9" id="KW-0811">Translocation</keyword>
<feature type="domain" description="SecD export protein N-terminal TM" evidence="11">
    <location>
        <begin position="11"/>
        <end position="111"/>
    </location>
</feature>
<keyword evidence="5 9" id="KW-0653">Protein transport</keyword>
<dbReference type="AlphaFoldDB" id="A0A8J3EA06"/>
<feature type="domain" description="SecDF P1 head subdomain" evidence="13">
    <location>
        <begin position="333"/>
        <end position="461"/>
    </location>
</feature>
<dbReference type="InterPro" id="IPR055344">
    <property type="entry name" value="SecD_SecF_C_bact"/>
</dbReference>
<dbReference type="Pfam" id="PF21760">
    <property type="entry name" value="SecD_1st"/>
    <property type="match status" value="1"/>
</dbReference>
<evidence type="ECO:0000256" key="4">
    <source>
        <dbReference type="ARBA" id="ARBA00022692"/>
    </source>
</evidence>
<feature type="transmembrane region" description="Helical" evidence="9">
    <location>
        <begin position="511"/>
        <end position="531"/>
    </location>
</feature>
<reference evidence="14" key="1">
    <citation type="journal article" date="2014" name="Int. J. Syst. Evol. Microbiol.">
        <title>Complete genome sequence of Corynebacterium casei LMG S-19264T (=DSM 44701T), isolated from a smear-ripened cheese.</title>
        <authorList>
            <consortium name="US DOE Joint Genome Institute (JGI-PGF)"/>
            <person name="Walter F."/>
            <person name="Albersmeier A."/>
            <person name="Kalinowski J."/>
            <person name="Ruckert C."/>
        </authorList>
    </citation>
    <scope>NUCLEOTIDE SEQUENCE</scope>
    <source>
        <strain evidence="14">CGMCC 1.15758</strain>
    </source>
</reference>
<dbReference type="GO" id="GO:0043952">
    <property type="term" value="P:protein transport by the Sec complex"/>
    <property type="evidence" value="ECO:0007669"/>
    <property type="project" value="UniProtKB-UniRule"/>
</dbReference>
<dbReference type="FunFam" id="1.20.1640.10:FF:000004">
    <property type="entry name" value="Protein translocase subunit SecD"/>
    <property type="match status" value="1"/>
</dbReference>
<evidence type="ECO:0000313" key="15">
    <source>
        <dbReference type="Proteomes" id="UP000636949"/>
    </source>
</evidence>
<name>A0A8J3EA06_9GAMM</name>
<evidence type="ECO:0000259" key="13">
    <source>
        <dbReference type="Pfam" id="PF22599"/>
    </source>
</evidence>
<keyword evidence="2 9" id="KW-0813">Transport</keyword>
<dbReference type="NCBIfam" id="TIGR00916">
    <property type="entry name" value="2A0604s01"/>
    <property type="match status" value="1"/>
</dbReference>
<dbReference type="Pfam" id="PF22599">
    <property type="entry name" value="SecDF_P1_head"/>
    <property type="match status" value="1"/>
</dbReference>
<keyword evidence="6 9" id="KW-1133">Transmembrane helix</keyword>
<protein>
    <recommendedName>
        <fullName evidence="9">Protein translocase subunit SecD</fullName>
    </recommendedName>
</protein>
<feature type="transmembrane region" description="Helical" evidence="9">
    <location>
        <begin position="483"/>
        <end position="504"/>
    </location>
</feature>
<dbReference type="Proteomes" id="UP000636949">
    <property type="component" value="Unassembled WGS sequence"/>
</dbReference>
<keyword evidence="3 9" id="KW-1003">Cell membrane</keyword>
<feature type="domain" description="Protein export membrane protein SecD/SecF C-terminal" evidence="10">
    <location>
        <begin position="464"/>
        <end position="630"/>
    </location>
</feature>
<dbReference type="InterPro" id="IPR022646">
    <property type="entry name" value="SecD/SecF_CS"/>
</dbReference>
<keyword evidence="8 9" id="KW-0472">Membrane</keyword>
<dbReference type="InterPro" id="IPR005791">
    <property type="entry name" value="SecD"/>
</dbReference>
<proteinExistence type="inferred from homology"/>
<dbReference type="GO" id="GO:0005886">
    <property type="term" value="C:plasma membrane"/>
    <property type="evidence" value="ECO:0007669"/>
    <property type="project" value="UniProtKB-SubCell"/>
</dbReference>
<evidence type="ECO:0000256" key="5">
    <source>
        <dbReference type="ARBA" id="ARBA00022927"/>
    </source>
</evidence>
<evidence type="ECO:0000313" key="14">
    <source>
        <dbReference type="EMBL" id="GGG07200.1"/>
    </source>
</evidence>